<sequence length="323" mass="37031">MNDEIRDEVRAKVLQYLSFGRLETNKFELKREWYNLRESHGKNEFLRDATAIINSYGGENAFIVFGVAESKELFDTKIEDSGYKDSASIKDIIDANVDKPFRFDVDHVNVNGKNLCFIYLHPSLDKPHVIVKYVNDNKGRAQENAIFIRSGSAKVSPTKGDLDRMYIERNTILVERKADVSINFHGFHFSTDVNNRVATHTLERPLLIENRGTRVLAVYKIFLQFDLGDEKLVFIHETIAKKPIVIPPNDIYRENLKFFCKETPHRNQTSNKLNNVVNSVLENPRHGDVVCTLLLATGEDLPTNLFMPNINHAKLPPVGVRIY</sequence>
<organism evidence="2 3">
    <name type="scientific">Chryseosolibacter histidini</name>
    <dbReference type="NCBI Taxonomy" id="2782349"/>
    <lineage>
        <taxon>Bacteria</taxon>
        <taxon>Pseudomonadati</taxon>
        <taxon>Bacteroidota</taxon>
        <taxon>Cytophagia</taxon>
        <taxon>Cytophagales</taxon>
        <taxon>Chryseotaleaceae</taxon>
        <taxon>Chryseosolibacter</taxon>
    </lineage>
</organism>
<reference evidence="2 3" key="1">
    <citation type="submission" date="2021-05" db="EMBL/GenBank/DDBJ databases">
        <title>A Polyphasic approach of four new species of the genus Ohtaekwangia: Ohtaekwangia histidinii sp. nov., Ohtaekwangia cretensis sp. nov., Ohtaekwangia indiensis sp. nov., Ohtaekwangia reichenbachii sp. nov. from diverse environment.</title>
        <authorList>
            <person name="Octaviana S."/>
        </authorList>
    </citation>
    <scope>NUCLEOTIDE SEQUENCE [LARGE SCALE GENOMIC DNA]</scope>
    <source>
        <strain evidence="2 3">PWU4</strain>
    </source>
</reference>
<dbReference type="InterPro" id="IPR007421">
    <property type="entry name" value="Schlafen_AlbA_2_dom"/>
</dbReference>
<dbReference type="Gene3D" id="3.30.950.30">
    <property type="entry name" value="Schlafen, AAA domain"/>
    <property type="match status" value="1"/>
</dbReference>
<keyword evidence="3" id="KW-1185">Reference proteome</keyword>
<dbReference type="Proteomes" id="UP001319200">
    <property type="component" value="Unassembled WGS sequence"/>
</dbReference>
<dbReference type="EMBL" id="JAHESF010000026">
    <property type="protein sequence ID" value="MBT1699491.1"/>
    <property type="molecule type" value="Genomic_DNA"/>
</dbReference>
<evidence type="ECO:0000313" key="2">
    <source>
        <dbReference type="EMBL" id="MBT1699491.1"/>
    </source>
</evidence>
<evidence type="ECO:0000313" key="3">
    <source>
        <dbReference type="Proteomes" id="UP001319200"/>
    </source>
</evidence>
<gene>
    <name evidence="2" type="ORF">KK083_21515</name>
</gene>
<protein>
    <submittedName>
        <fullName evidence="2">DNA binding domain-containing protein</fullName>
    </submittedName>
</protein>
<dbReference type="AlphaFoldDB" id="A0AAP2DNE0"/>
<accession>A0AAP2DNE0</accession>
<comment type="caution">
    <text evidence="2">The sequence shown here is derived from an EMBL/GenBank/DDBJ whole genome shotgun (WGS) entry which is preliminary data.</text>
</comment>
<dbReference type="InterPro" id="IPR038461">
    <property type="entry name" value="Schlafen_AlbA_2_dom_sf"/>
</dbReference>
<dbReference type="RefSeq" id="WP_254167479.1">
    <property type="nucleotide sequence ID" value="NZ_JAHESF010000026.1"/>
</dbReference>
<feature type="domain" description="Schlafen AlbA-2" evidence="1">
    <location>
        <begin position="23"/>
        <end position="154"/>
    </location>
</feature>
<evidence type="ECO:0000259" key="1">
    <source>
        <dbReference type="Pfam" id="PF04326"/>
    </source>
</evidence>
<proteinExistence type="predicted"/>
<name>A0AAP2DNE0_9BACT</name>
<dbReference type="Pfam" id="PF04326">
    <property type="entry name" value="SLFN_AlbA_2"/>
    <property type="match status" value="1"/>
</dbReference>